<keyword evidence="3" id="KW-1185">Reference proteome</keyword>
<comment type="caution">
    <text evidence="1">The sequence shown here is derived from an EMBL/GenBank/DDBJ whole genome shotgun (WGS) entry which is preliminary data.</text>
</comment>
<evidence type="ECO:0000313" key="1">
    <source>
        <dbReference type="EMBL" id="CAI9945282.1"/>
    </source>
</evidence>
<reference evidence="1" key="1">
    <citation type="submission" date="2023-06" db="EMBL/GenBank/DDBJ databases">
        <authorList>
            <person name="Kurt Z."/>
        </authorList>
    </citation>
    <scope>NUCLEOTIDE SEQUENCE</scope>
</reference>
<gene>
    <name evidence="1" type="ORF">HINF_LOCUS32927</name>
    <name evidence="2" type="ORF">HINF_LOCUS47872</name>
</gene>
<dbReference type="EMBL" id="CATOUU010000742">
    <property type="protein sequence ID" value="CAI9945282.1"/>
    <property type="molecule type" value="Genomic_DNA"/>
</dbReference>
<evidence type="ECO:0000313" key="2">
    <source>
        <dbReference type="EMBL" id="CAL6057982.1"/>
    </source>
</evidence>
<organism evidence="1">
    <name type="scientific">Hexamita inflata</name>
    <dbReference type="NCBI Taxonomy" id="28002"/>
    <lineage>
        <taxon>Eukaryota</taxon>
        <taxon>Metamonada</taxon>
        <taxon>Diplomonadida</taxon>
        <taxon>Hexamitidae</taxon>
        <taxon>Hexamitinae</taxon>
        <taxon>Hexamita</taxon>
    </lineage>
</organism>
<sequence length="167" mass="19576">MQSVQIQISRLQVHLKTAHWQSNQCQKCGQVFLNHQQVEHMSNKCINLLLAGIADRSLLHMICIKKPSTKLKNRVPILNTTRIMRWKNNLNQRNSPQFSKNKVPKNINRFKSHSVLFSSKIQQFCKLIREYLVTGQKCSSVNFNLKMTRRYGNQPKVKQLQIEAEMM</sequence>
<evidence type="ECO:0000313" key="3">
    <source>
        <dbReference type="Proteomes" id="UP001642409"/>
    </source>
</evidence>
<dbReference type="AlphaFoldDB" id="A0AA86UC36"/>
<accession>A0AA86UC36</accession>
<protein>
    <submittedName>
        <fullName evidence="2">Hypothetical_protein</fullName>
    </submittedName>
</protein>
<reference evidence="2 3" key="2">
    <citation type="submission" date="2024-07" db="EMBL/GenBank/DDBJ databases">
        <authorList>
            <person name="Akdeniz Z."/>
        </authorList>
    </citation>
    <scope>NUCLEOTIDE SEQUENCE [LARGE SCALE GENOMIC DNA]</scope>
</reference>
<dbReference type="Proteomes" id="UP001642409">
    <property type="component" value="Unassembled WGS sequence"/>
</dbReference>
<dbReference type="EMBL" id="CAXDID020000217">
    <property type="protein sequence ID" value="CAL6057982.1"/>
    <property type="molecule type" value="Genomic_DNA"/>
</dbReference>
<name>A0AA86UC36_9EUKA</name>
<proteinExistence type="predicted"/>